<evidence type="ECO:0000313" key="1">
    <source>
        <dbReference type="Proteomes" id="UP000887579"/>
    </source>
</evidence>
<evidence type="ECO:0000313" key="2">
    <source>
        <dbReference type="WBParaSite" id="ES5_v2.g10911.t1"/>
    </source>
</evidence>
<reference evidence="2" key="1">
    <citation type="submission" date="2022-11" db="UniProtKB">
        <authorList>
            <consortium name="WormBaseParasite"/>
        </authorList>
    </citation>
    <scope>IDENTIFICATION</scope>
</reference>
<sequence>MDAITTPLQFIHANMKRLYLLTGLDPTNDRFHADISNAFIQNNDPSSKYEVLSAQYEQFEPSDKVDLRPNVGILRVNWIDKYTLRRPAVVLIFVDLEWDDPNFNEKKSECESKIHSLKQTIKCQEVRYLLVLIQRRESSTHQAERATELCTACGLVRTQLVPLNVSEGVKSHVIAAIKRSVSDFSQQFYQAIHKKIRTRRIPENHINLMIRNQFKLGYISELRNDLASAMNFYKLAFDKYSEAKIPDEDKFEYLTVASIINYKICEIYFSRGNAIDAVTQFNRHEDKFMNKNKFKPGRYPSEILADIEHAKWCMREYASFGHIFVEAANAVVLNTSVNPGKYFHSSGEFSEIANKLIEQLKDYYGAEHQQVTIDILQPVVPLIFLGQRPWRPNVFLADPSIEHRARIALERYTSVNYEQSSIHFKRAIIHFKKIERCSRQMRVAELQLAKVLIKEKNFEAALIVAERVFIMMREVNGLRFYVPIYFLLYELYLAVCDPVKLLQIILQILDNDIINSSTCISIFGSCAEATSYFLTSFNNVCSQHPPTMVPFLLRLLTDQEQNELVSRWQQVLTQPFRVDLTQFKTLFLAEGYIHIDSEVCSNEAEAECEARIQNKFLDSIGFTAASFIFHIFSPSVTPQSPVEFFTHSIENFSVPANEFLAFNFPLKPIPADFHGGCEVTFSFIELKIGNFVTFVFDNRHHNFNRFSNIIHQIARESIRVIHSEYPLELIRENAQTILKGDICLLKFAIKNNGNFTFSDITLKTKSIVGENRTPVAQFYENDHSEAKYNLDIQLQNNFLPKESCEISFCTSFDAIGEHGFEIEFCAKLFSQESSSFKKRFPLSFDVQEPFNAKINVLNVEGVAVDYLFEGHRGQIEAQLNIQCDCVITGYEFHVFYFLAC</sequence>
<organism evidence="1 2">
    <name type="scientific">Panagrolaimus sp. ES5</name>
    <dbReference type="NCBI Taxonomy" id="591445"/>
    <lineage>
        <taxon>Eukaryota</taxon>
        <taxon>Metazoa</taxon>
        <taxon>Ecdysozoa</taxon>
        <taxon>Nematoda</taxon>
        <taxon>Chromadorea</taxon>
        <taxon>Rhabditida</taxon>
        <taxon>Tylenchina</taxon>
        <taxon>Panagrolaimomorpha</taxon>
        <taxon>Panagrolaimoidea</taxon>
        <taxon>Panagrolaimidae</taxon>
        <taxon>Panagrolaimus</taxon>
    </lineage>
</organism>
<protein>
    <submittedName>
        <fullName evidence="2">Trafficking protein particle complex subunit 11 domain-containing protein</fullName>
    </submittedName>
</protein>
<dbReference type="WBParaSite" id="ES5_v2.g10911.t1">
    <property type="protein sequence ID" value="ES5_v2.g10911.t1"/>
    <property type="gene ID" value="ES5_v2.g10911"/>
</dbReference>
<name>A0AC34F1P5_9BILA</name>
<proteinExistence type="predicted"/>
<accession>A0AC34F1P5</accession>
<dbReference type="Proteomes" id="UP000887579">
    <property type="component" value="Unplaced"/>
</dbReference>